<protein>
    <recommendedName>
        <fullName evidence="3">Flagellar FliJ protein</fullName>
    </recommendedName>
</protein>
<dbReference type="STRING" id="889306.KP78_24310"/>
<evidence type="ECO:0000256" key="5">
    <source>
        <dbReference type="ARBA" id="ARBA00022475"/>
    </source>
</evidence>
<dbReference type="EMBL" id="JXRP01000018">
    <property type="protein sequence ID" value="KIL44887.1"/>
    <property type="molecule type" value="Genomic_DNA"/>
</dbReference>
<dbReference type="InterPro" id="IPR053716">
    <property type="entry name" value="Flag_assembly_chemotaxis_eff"/>
</dbReference>
<dbReference type="GO" id="GO:0005886">
    <property type="term" value="C:plasma membrane"/>
    <property type="evidence" value="ECO:0007669"/>
    <property type="project" value="UniProtKB-SubCell"/>
</dbReference>
<reference evidence="11 12" key="1">
    <citation type="submission" date="2015-01" db="EMBL/GenBank/DDBJ databases">
        <title>Genome sequencing of Jeotgalibacillus soli.</title>
        <authorList>
            <person name="Goh K.M."/>
            <person name="Chan K.-G."/>
            <person name="Yaakop A.S."/>
            <person name="Ee R."/>
            <person name="Gan H.M."/>
            <person name="Chan C.S."/>
        </authorList>
    </citation>
    <scope>NUCLEOTIDE SEQUENCE [LARGE SCALE GENOMIC DNA]</scope>
    <source>
        <strain evidence="11 12">P9</strain>
    </source>
</reference>
<keyword evidence="5" id="KW-1003">Cell membrane</keyword>
<evidence type="ECO:0000256" key="7">
    <source>
        <dbReference type="ARBA" id="ARBA00022795"/>
    </source>
</evidence>
<name>A0A0C2V7F2_9BACL</name>
<evidence type="ECO:0000256" key="2">
    <source>
        <dbReference type="ARBA" id="ARBA00010004"/>
    </source>
</evidence>
<evidence type="ECO:0000256" key="1">
    <source>
        <dbReference type="ARBA" id="ARBA00004413"/>
    </source>
</evidence>
<dbReference type="GO" id="GO:0009288">
    <property type="term" value="C:bacterial-type flagellum"/>
    <property type="evidence" value="ECO:0007669"/>
    <property type="project" value="InterPro"/>
</dbReference>
<dbReference type="Pfam" id="PF02050">
    <property type="entry name" value="FliJ"/>
    <property type="match status" value="1"/>
</dbReference>
<dbReference type="GO" id="GO:0006935">
    <property type="term" value="P:chemotaxis"/>
    <property type="evidence" value="ECO:0007669"/>
    <property type="project" value="UniProtKB-KW"/>
</dbReference>
<evidence type="ECO:0000256" key="4">
    <source>
        <dbReference type="ARBA" id="ARBA00022448"/>
    </source>
</evidence>
<dbReference type="PATRIC" id="fig|889306.3.peg.2443"/>
<dbReference type="RefSeq" id="WP_041089053.1">
    <property type="nucleotide sequence ID" value="NZ_JXRP01000018.1"/>
</dbReference>
<dbReference type="NCBIfam" id="TIGR02473">
    <property type="entry name" value="flagell_FliJ"/>
    <property type="match status" value="1"/>
</dbReference>
<keyword evidence="7" id="KW-1005">Bacterial flagellum biogenesis</keyword>
<keyword evidence="8" id="KW-0653">Protein transport</keyword>
<proteinExistence type="inferred from homology"/>
<sequence>MVYQFRFDRVLTVKEREQKEEEDRYRESIESFEAIAQKLYHLLKQKEMMEQNQADQIKTGIPVQSLRHGQHFLTNIEKSIAHQQKLVIEARTNMQWHEQKLMDRNIEVKKYEKIKEKDYKKHLIQVNDLDHRRMDELSMMQYMKSRK</sequence>
<dbReference type="Gene3D" id="1.10.287.1700">
    <property type="match status" value="1"/>
</dbReference>
<dbReference type="Proteomes" id="UP000031938">
    <property type="component" value="Unassembled WGS sequence"/>
</dbReference>
<evidence type="ECO:0000313" key="12">
    <source>
        <dbReference type="Proteomes" id="UP000031938"/>
    </source>
</evidence>
<evidence type="ECO:0000256" key="9">
    <source>
        <dbReference type="ARBA" id="ARBA00023136"/>
    </source>
</evidence>
<evidence type="ECO:0000256" key="8">
    <source>
        <dbReference type="ARBA" id="ARBA00022927"/>
    </source>
</evidence>
<evidence type="ECO:0000256" key="10">
    <source>
        <dbReference type="ARBA" id="ARBA00023225"/>
    </source>
</evidence>
<dbReference type="GO" id="GO:0071973">
    <property type="term" value="P:bacterial-type flagellum-dependent cell motility"/>
    <property type="evidence" value="ECO:0007669"/>
    <property type="project" value="InterPro"/>
</dbReference>
<gene>
    <name evidence="11" type="ORF">KP78_24310</name>
</gene>
<evidence type="ECO:0000256" key="6">
    <source>
        <dbReference type="ARBA" id="ARBA00022500"/>
    </source>
</evidence>
<keyword evidence="12" id="KW-1185">Reference proteome</keyword>
<dbReference type="InterPro" id="IPR012823">
    <property type="entry name" value="Flagell_FliJ"/>
</dbReference>
<evidence type="ECO:0000313" key="11">
    <source>
        <dbReference type="EMBL" id="KIL44887.1"/>
    </source>
</evidence>
<dbReference type="OrthoDB" id="2968361at2"/>
<organism evidence="11 12">
    <name type="scientific">Jeotgalibacillus soli</name>
    <dbReference type="NCBI Taxonomy" id="889306"/>
    <lineage>
        <taxon>Bacteria</taxon>
        <taxon>Bacillati</taxon>
        <taxon>Bacillota</taxon>
        <taxon>Bacilli</taxon>
        <taxon>Bacillales</taxon>
        <taxon>Caryophanaceae</taxon>
        <taxon>Jeotgalibacillus</taxon>
    </lineage>
</organism>
<keyword evidence="4" id="KW-0813">Transport</keyword>
<keyword evidence="9" id="KW-0472">Membrane</keyword>
<dbReference type="GO" id="GO:0044781">
    <property type="term" value="P:bacterial-type flagellum organization"/>
    <property type="evidence" value="ECO:0007669"/>
    <property type="project" value="UniProtKB-KW"/>
</dbReference>
<dbReference type="GO" id="GO:0015031">
    <property type="term" value="P:protein transport"/>
    <property type="evidence" value="ECO:0007669"/>
    <property type="project" value="UniProtKB-KW"/>
</dbReference>
<accession>A0A0C2V7F2</accession>
<dbReference type="AlphaFoldDB" id="A0A0C2V7F2"/>
<comment type="subcellular location">
    <subcellularLocation>
        <location evidence="1">Cell membrane</location>
        <topology evidence="1">Peripheral membrane protein</topology>
        <orientation evidence="1">Cytoplasmic side</orientation>
    </subcellularLocation>
</comment>
<evidence type="ECO:0000256" key="3">
    <source>
        <dbReference type="ARBA" id="ARBA00020392"/>
    </source>
</evidence>
<keyword evidence="6" id="KW-0145">Chemotaxis</keyword>
<comment type="similarity">
    <text evidence="2">Belongs to the FliJ family.</text>
</comment>
<keyword evidence="10" id="KW-1006">Bacterial flagellum protein export</keyword>
<comment type="caution">
    <text evidence="11">The sequence shown here is derived from an EMBL/GenBank/DDBJ whole genome shotgun (WGS) entry which is preliminary data.</text>
</comment>